<dbReference type="EMBL" id="CP094669">
    <property type="protein sequence ID" value="UOG75877.1"/>
    <property type="molecule type" value="Genomic_DNA"/>
</dbReference>
<evidence type="ECO:0000256" key="2">
    <source>
        <dbReference type="SAM" id="SignalP"/>
    </source>
</evidence>
<sequence length="299" mass="32335">MSRIFLLALGLTALVGSGCSQAQSDNAKESTDSPKSEKKGKKNKKGGKEKEVAAALEPVGELQGGVPESSGLAHGGRPGTFFTHGDAGREPILYLINEKGELLGQRELPVTNVDWESLSDDGKGTIFVVDAGNNNNSRKDLVVYRVKPDQPDKVSKINFRYADQTAFPPPKEERNFDCEASLWNAGKLYLFTKDRAQQTTSKVYTLSDQPGTHTAQLLTKLAVDGEVTDADLSPDGRHLALLGREKLYLFEGTDLASALKATPKTVSLKGAGQTEGVLFLDNGTLFISTEQGALYRYKL</sequence>
<evidence type="ECO:0000313" key="3">
    <source>
        <dbReference type="EMBL" id="UOG75877.1"/>
    </source>
</evidence>
<feature type="region of interest" description="Disordered" evidence="1">
    <location>
        <begin position="18"/>
        <end position="58"/>
    </location>
</feature>
<feature type="signal peptide" evidence="2">
    <location>
        <begin position="1"/>
        <end position="22"/>
    </location>
</feature>
<accession>A0ABY4D0K8</accession>
<dbReference type="SUPFAM" id="SSF50969">
    <property type="entry name" value="YVTN repeat-like/Quinoprotein amine dehydrogenase"/>
    <property type="match status" value="1"/>
</dbReference>
<dbReference type="RefSeq" id="WP_243800316.1">
    <property type="nucleotide sequence ID" value="NZ_CP094669.1"/>
</dbReference>
<proteinExistence type="predicted"/>
<gene>
    <name evidence="3" type="ORF">MTX78_04590</name>
</gene>
<keyword evidence="4" id="KW-1185">Reference proteome</keyword>
<feature type="compositionally biased region" description="Basic and acidic residues" evidence="1">
    <location>
        <begin position="26"/>
        <end position="37"/>
    </location>
</feature>
<organism evidence="3 4">
    <name type="scientific">Hymenobacter tibetensis</name>
    <dbReference type="NCBI Taxonomy" id="497967"/>
    <lineage>
        <taxon>Bacteria</taxon>
        <taxon>Pseudomonadati</taxon>
        <taxon>Bacteroidota</taxon>
        <taxon>Cytophagia</taxon>
        <taxon>Cytophagales</taxon>
        <taxon>Hymenobacteraceae</taxon>
        <taxon>Hymenobacter</taxon>
    </lineage>
</organism>
<keyword evidence="2" id="KW-0732">Signal</keyword>
<evidence type="ECO:0000313" key="4">
    <source>
        <dbReference type="Proteomes" id="UP000831113"/>
    </source>
</evidence>
<dbReference type="InterPro" id="IPR011044">
    <property type="entry name" value="Quino_amine_DH_bsu"/>
</dbReference>
<dbReference type="PROSITE" id="PS51257">
    <property type="entry name" value="PROKAR_LIPOPROTEIN"/>
    <property type="match status" value="1"/>
</dbReference>
<evidence type="ECO:0008006" key="5">
    <source>
        <dbReference type="Google" id="ProtNLM"/>
    </source>
</evidence>
<protein>
    <recommendedName>
        <fullName evidence="5">Lipoprotein</fullName>
    </recommendedName>
</protein>
<name>A0ABY4D0K8_9BACT</name>
<reference evidence="3 4" key="1">
    <citation type="submission" date="2022-03" db="EMBL/GenBank/DDBJ databases">
        <title>Hymenobactersp. isolated from the air.</title>
        <authorList>
            <person name="Won M."/>
            <person name="Kwon S.-W."/>
        </authorList>
    </citation>
    <scope>NUCLEOTIDE SEQUENCE [LARGE SCALE GENOMIC DNA]</scope>
    <source>
        <strain evidence="3 4">KACC 21982</strain>
    </source>
</reference>
<dbReference type="Proteomes" id="UP000831113">
    <property type="component" value="Chromosome"/>
</dbReference>
<evidence type="ECO:0000256" key="1">
    <source>
        <dbReference type="SAM" id="MobiDB-lite"/>
    </source>
</evidence>
<feature type="chain" id="PRO_5045621604" description="Lipoprotein" evidence="2">
    <location>
        <begin position="23"/>
        <end position="299"/>
    </location>
</feature>